<evidence type="ECO:0008006" key="2">
    <source>
        <dbReference type="Google" id="ProtNLM"/>
    </source>
</evidence>
<gene>
    <name evidence="1" type="ORF">LCGC14_1709450</name>
</gene>
<dbReference type="AlphaFoldDB" id="A0A0F9HG78"/>
<sequence>MLFHRINRTNPEKVYVIVKNSYSTADASAGQVYAWDYVTDKDGISVTKPSGVLRSVPAGVAIAAIASGDYGLLQVWGHNTNVKCKAGSGLLSSKISAGSLVYIKTSGFEMYSRQLIASSASITIEDFAGIAGVAGSPTNTAAKFTSATTWVGTVFIKCL</sequence>
<accession>A0A0F9HG78</accession>
<comment type="caution">
    <text evidence="1">The sequence shown here is derived from an EMBL/GenBank/DDBJ whole genome shotgun (WGS) entry which is preliminary data.</text>
</comment>
<reference evidence="1" key="1">
    <citation type="journal article" date="2015" name="Nature">
        <title>Complex archaea that bridge the gap between prokaryotes and eukaryotes.</title>
        <authorList>
            <person name="Spang A."/>
            <person name="Saw J.H."/>
            <person name="Jorgensen S.L."/>
            <person name="Zaremba-Niedzwiedzka K."/>
            <person name="Martijn J."/>
            <person name="Lind A.E."/>
            <person name="van Eijk R."/>
            <person name="Schleper C."/>
            <person name="Guy L."/>
            <person name="Ettema T.J."/>
        </authorList>
    </citation>
    <scope>NUCLEOTIDE SEQUENCE</scope>
</reference>
<proteinExistence type="predicted"/>
<name>A0A0F9HG78_9ZZZZ</name>
<dbReference type="EMBL" id="LAZR01015225">
    <property type="protein sequence ID" value="KKM14112.1"/>
    <property type="molecule type" value="Genomic_DNA"/>
</dbReference>
<evidence type="ECO:0000313" key="1">
    <source>
        <dbReference type="EMBL" id="KKM14112.1"/>
    </source>
</evidence>
<protein>
    <recommendedName>
        <fullName evidence="2">DUF2190 domain-containing protein</fullName>
    </recommendedName>
</protein>
<organism evidence="1">
    <name type="scientific">marine sediment metagenome</name>
    <dbReference type="NCBI Taxonomy" id="412755"/>
    <lineage>
        <taxon>unclassified sequences</taxon>
        <taxon>metagenomes</taxon>
        <taxon>ecological metagenomes</taxon>
    </lineage>
</organism>